<accession>A0A1J1I9B5</accession>
<dbReference type="EMBL" id="CVRI01000044">
    <property type="protein sequence ID" value="CRK96871.1"/>
    <property type="molecule type" value="Genomic_DNA"/>
</dbReference>
<reference evidence="1 2" key="1">
    <citation type="submission" date="2015-04" db="EMBL/GenBank/DDBJ databases">
        <authorList>
            <person name="Syromyatnikov M.Y."/>
            <person name="Popov V.N."/>
        </authorList>
    </citation>
    <scope>NUCLEOTIDE SEQUENCE [LARGE SCALE GENOMIC DNA]</scope>
</reference>
<proteinExistence type="predicted"/>
<evidence type="ECO:0000313" key="2">
    <source>
        <dbReference type="Proteomes" id="UP000183832"/>
    </source>
</evidence>
<organism evidence="1 2">
    <name type="scientific">Clunio marinus</name>
    <dbReference type="NCBI Taxonomy" id="568069"/>
    <lineage>
        <taxon>Eukaryota</taxon>
        <taxon>Metazoa</taxon>
        <taxon>Ecdysozoa</taxon>
        <taxon>Arthropoda</taxon>
        <taxon>Hexapoda</taxon>
        <taxon>Insecta</taxon>
        <taxon>Pterygota</taxon>
        <taxon>Neoptera</taxon>
        <taxon>Endopterygota</taxon>
        <taxon>Diptera</taxon>
        <taxon>Nematocera</taxon>
        <taxon>Chironomoidea</taxon>
        <taxon>Chironomidae</taxon>
        <taxon>Clunio</taxon>
    </lineage>
</organism>
<evidence type="ECO:0000313" key="1">
    <source>
        <dbReference type="EMBL" id="CRK96871.1"/>
    </source>
</evidence>
<dbReference type="AlphaFoldDB" id="A0A1J1I9B5"/>
<keyword evidence="2" id="KW-1185">Reference proteome</keyword>
<sequence>MNHGYLDVNQRINYLRSSLLYTEDENRKNKTNVWFNVRLVLRLYKFEFQYHTQLKANEQS</sequence>
<name>A0A1J1I9B5_9DIPT</name>
<dbReference type="Proteomes" id="UP000183832">
    <property type="component" value="Unassembled WGS sequence"/>
</dbReference>
<gene>
    <name evidence="1" type="ORF">CLUMA_CG010275</name>
</gene>
<protein>
    <submittedName>
        <fullName evidence="1">CLUMA_CG010275, isoform A</fullName>
    </submittedName>
</protein>